<keyword evidence="3" id="KW-1185">Reference proteome</keyword>
<organism evidence="2 3">
    <name type="scientific">Treponema rectale</name>
    <dbReference type="NCBI Taxonomy" id="744512"/>
    <lineage>
        <taxon>Bacteria</taxon>
        <taxon>Pseudomonadati</taxon>
        <taxon>Spirochaetota</taxon>
        <taxon>Spirochaetia</taxon>
        <taxon>Spirochaetales</taxon>
        <taxon>Treponemataceae</taxon>
        <taxon>Treponema</taxon>
    </lineage>
</organism>
<dbReference type="PANTHER" id="PTHR43267">
    <property type="entry name" value="TRNA THREONYLCARBAMOYLADENOSINE DEHYDRATASE"/>
    <property type="match status" value="1"/>
</dbReference>
<dbReference type="Pfam" id="PF00899">
    <property type="entry name" value="ThiF"/>
    <property type="match status" value="1"/>
</dbReference>
<evidence type="ECO:0000313" key="3">
    <source>
        <dbReference type="Proteomes" id="UP000578697"/>
    </source>
</evidence>
<evidence type="ECO:0000259" key="1">
    <source>
        <dbReference type="Pfam" id="PF00899"/>
    </source>
</evidence>
<accession>A0A840SIC8</accession>
<dbReference type="InterPro" id="IPR000594">
    <property type="entry name" value="ThiF_NAD_FAD-bd"/>
</dbReference>
<reference evidence="2 3" key="1">
    <citation type="submission" date="2020-08" db="EMBL/GenBank/DDBJ databases">
        <title>Genomic Encyclopedia of Type Strains, Phase IV (KMG-IV): sequencing the most valuable type-strain genomes for metagenomic binning, comparative biology and taxonomic classification.</title>
        <authorList>
            <person name="Goeker M."/>
        </authorList>
    </citation>
    <scope>NUCLEOTIDE SEQUENCE [LARGE SCALE GENOMIC DNA]</scope>
    <source>
        <strain evidence="2 3">DSM 103679</strain>
    </source>
</reference>
<dbReference type="PANTHER" id="PTHR43267:SF1">
    <property type="entry name" value="TRNA THREONYLCARBAMOYLADENOSINE DEHYDRATASE"/>
    <property type="match status" value="1"/>
</dbReference>
<evidence type="ECO:0000313" key="2">
    <source>
        <dbReference type="EMBL" id="MBB5219908.1"/>
    </source>
</evidence>
<dbReference type="EMBL" id="JACHFR010000004">
    <property type="protein sequence ID" value="MBB5219908.1"/>
    <property type="molecule type" value="Genomic_DNA"/>
</dbReference>
<dbReference type="AlphaFoldDB" id="A0A840SIC8"/>
<dbReference type="Gene3D" id="3.40.50.720">
    <property type="entry name" value="NAD(P)-binding Rossmann-like Domain"/>
    <property type="match status" value="1"/>
</dbReference>
<dbReference type="Proteomes" id="UP000578697">
    <property type="component" value="Unassembled WGS sequence"/>
</dbReference>
<dbReference type="CDD" id="cd00755">
    <property type="entry name" value="YgdL_like"/>
    <property type="match status" value="1"/>
</dbReference>
<feature type="domain" description="THIF-type NAD/FAD binding fold" evidence="1">
    <location>
        <begin position="1"/>
        <end position="220"/>
    </location>
</feature>
<dbReference type="GO" id="GO:0061504">
    <property type="term" value="P:cyclic threonylcarbamoyladenosine biosynthetic process"/>
    <property type="evidence" value="ECO:0007669"/>
    <property type="project" value="TreeGrafter"/>
</dbReference>
<sequence length="222" mass="23949">MKKLSESHVIVFGVGGVGSYAVEALVRSGIGSIDLVDNDEFSLTNLNRQLYALHSTLGKYKVDVAAERIKDINPECNVKTFRTFFTPETSGEFDFTSYDYVVDCIDTVKGKVELILKAKEAGVPVISSMGAGNKIDPLQFKVADIYKTSVCPLARAVRGELKKRGIKQVKCVFSTEPALKIQPGPDAEMKGNGIAPGSNAFVPSVCGLIIAGEVIKDISEKK</sequence>
<dbReference type="InterPro" id="IPR035985">
    <property type="entry name" value="Ubiquitin-activating_enz"/>
</dbReference>
<comment type="caution">
    <text evidence="2">The sequence shown here is derived from an EMBL/GenBank/DDBJ whole genome shotgun (WGS) entry which is preliminary data.</text>
</comment>
<proteinExistence type="predicted"/>
<dbReference type="InterPro" id="IPR045886">
    <property type="entry name" value="ThiF/MoeB/HesA"/>
</dbReference>
<dbReference type="GO" id="GO:0008641">
    <property type="term" value="F:ubiquitin-like modifier activating enzyme activity"/>
    <property type="evidence" value="ECO:0007669"/>
    <property type="project" value="InterPro"/>
</dbReference>
<protein>
    <submittedName>
        <fullName evidence="2">tRNA A37 threonylcarbamoyladenosine dehydratase</fullName>
    </submittedName>
</protein>
<gene>
    <name evidence="2" type="ORF">HNP77_002297</name>
</gene>
<name>A0A840SIC8_9SPIR</name>
<dbReference type="GO" id="GO:0061503">
    <property type="term" value="F:tRNA threonylcarbamoyladenosine dehydratase"/>
    <property type="evidence" value="ECO:0007669"/>
    <property type="project" value="TreeGrafter"/>
</dbReference>
<dbReference type="SUPFAM" id="SSF69572">
    <property type="entry name" value="Activating enzymes of the ubiquitin-like proteins"/>
    <property type="match status" value="1"/>
</dbReference>